<dbReference type="SUPFAM" id="SSF48334">
    <property type="entry name" value="DNA repair protein MutS, domain III"/>
    <property type="match status" value="1"/>
</dbReference>
<comment type="function">
    <text evidence="7">Acts as a ribosome collision sensor, splitting the ribosome into its 2 subunits. Detects stalled/collided 70S ribosomes which it binds and splits by an ATP-hydrolysis driven conformational change. Acts upstream of the ribosome quality control system (RQC), a ribosome-associated complex that mediates the extraction of incompletely synthesized nascent chains from stalled ribosomes and their subsequent degradation. Probably generates substrates for RQC.</text>
</comment>
<comment type="caution">
    <text evidence="10">The sequence shown here is derived from an EMBL/GenBank/DDBJ whole genome shotgun (WGS) entry which is preliminary data.</text>
</comment>
<dbReference type="PROSITE" id="PS00486">
    <property type="entry name" value="DNA_MISMATCH_REPAIR_2"/>
    <property type="match status" value="1"/>
</dbReference>
<dbReference type="InterPro" id="IPR007696">
    <property type="entry name" value="DNA_mismatch_repair_MutS_core"/>
</dbReference>
<dbReference type="GO" id="GO:0072344">
    <property type="term" value="P:rescue of stalled ribosome"/>
    <property type="evidence" value="ECO:0007669"/>
    <property type="project" value="UniProtKB-UniRule"/>
</dbReference>
<dbReference type="GO" id="GO:0045910">
    <property type="term" value="P:negative regulation of DNA recombination"/>
    <property type="evidence" value="ECO:0007669"/>
    <property type="project" value="InterPro"/>
</dbReference>
<dbReference type="InterPro" id="IPR045076">
    <property type="entry name" value="MutS"/>
</dbReference>
<reference evidence="10" key="1">
    <citation type="submission" date="2020-10" db="EMBL/GenBank/DDBJ databases">
        <authorList>
            <person name="Gilroy R."/>
        </authorList>
    </citation>
    <scope>NUCLEOTIDE SEQUENCE</scope>
    <source>
        <strain evidence="10">CHK152-2871</strain>
    </source>
</reference>
<evidence type="ECO:0000256" key="2">
    <source>
        <dbReference type="ARBA" id="ARBA00022741"/>
    </source>
</evidence>
<keyword evidence="6 7" id="KW-0238">DNA-binding</keyword>
<keyword evidence="2 7" id="KW-0547">Nucleotide-binding</keyword>
<comment type="function">
    <text evidence="7">Endonuclease that is involved in the suppression of homologous recombination and thus may have a key role in the control of bacterial genetic diversity.</text>
</comment>
<proteinExistence type="inferred from homology"/>
<keyword evidence="8" id="KW-0175">Coiled coil</keyword>
<evidence type="ECO:0000256" key="6">
    <source>
        <dbReference type="ARBA" id="ARBA00023125"/>
    </source>
</evidence>
<dbReference type="PANTHER" id="PTHR48466">
    <property type="entry name" value="OS10G0509000 PROTEIN-RELATED"/>
    <property type="match status" value="1"/>
</dbReference>
<accession>A0A9D1FGT8</accession>
<dbReference type="GO" id="GO:0030983">
    <property type="term" value="F:mismatched DNA binding"/>
    <property type="evidence" value="ECO:0007669"/>
    <property type="project" value="InterPro"/>
</dbReference>
<dbReference type="GO" id="GO:0019843">
    <property type="term" value="F:rRNA binding"/>
    <property type="evidence" value="ECO:0007669"/>
    <property type="project" value="UniProtKB-UniRule"/>
</dbReference>
<dbReference type="EC" id="3.6.4.-" evidence="7"/>
<dbReference type="InterPro" id="IPR005747">
    <property type="entry name" value="MutS2"/>
</dbReference>
<dbReference type="GO" id="GO:0005524">
    <property type="term" value="F:ATP binding"/>
    <property type="evidence" value="ECO:0007669"/>
    <property type="project" value="UniProtKB-UniRule"/>
</dbReference>
<dbReference type="SMART" id="SM00533">
    <property type="entry name" value="MUTSd"/>
    <property type="match status" value="1"/>
</dbReference>
<dbReference type="InterPro" id="IPR036187">
    <property type="entry name" value="DNA_mismatch_repair_MutS_sf"/>
</dbReference>
<dbReference type="EC" id="3.1.-.-" evidence="7"/>
<comment type="similarity">
    <text evidence="7">Belongs to the DNA mismatch repair MutS family. MutS2 subfamily.</text>
</comment>
<feature type="binding site" evidence="7">
    <location>
        <begin position="339"/>
        <end position="346"/>
    </location>
    <ligand>
        <name>ATP</name>
        <dbReference type="ChEBI" id="CHEBI:30616"/>
    </ligand>
</feature>
<dbReference type="SMART" id="SM00534">
    <property type="entry name" value="MUTSac"/>
    <property type="match status" value="1"/>
</dbReference>
<dbReference type="NCBIfam" id="TIGR01069">
    <property type="entry name" value="mutS2"/>
    <property type="match status" value="1"/>
</dbReference>
<keyword evidence="7" id="KW-0540">Nuclease</keyword>
<dbReference type="GO" id="GO:0006298">
    <property type="term" value="P:mismatch repair"/>
    <property type="evidence" value="ECO:0007669"/>
    <property type="project" value="InterPro"/>
</dbReference>
<dbReference type="SMART" id="SM00463">
    <property type="entry name" value="SMR"/>
    <property type="match status" value="1"/>
</dbReference>
<dbReference type="FunFam" id="3.40.50.300:FF:000830">
    <property type="entry name" value="Endonuclease MutS2"/>
    <property type="match status" value="1"/>
</dbReference>
<dbReference type="InterPro" id="IPR036063">
    <property type="entry name" value="Smr_dom_sf"/>
</dbReference>
<dbReference type="GO" id="GO:0043023">
    <property type="term" value="F:ribosomal large subunit binding"/>
    <property type="evidence" value="ECO:0007669"/>
    <property type="project" value="UniProtKB-UniRule"/>
</dbReference>
<keyword evidence="3 7" id="KW-0378">Hydrolase</keyword>
<evidence type="ECO:0000256" key="7">
    <source>
        <dbReference type="HAMAP-Rule" id="MF_00092"/>
    </source>
</evidence>
<dbReference type="SUPFAM" id="SSF52540">
    <property type="entry name" value="P-loop containing nucleoside triphosphate hydrolases"/>
    <property type="match status" value="1"/>
</dbReference>
<dbReference type="InterPro" id="IPR027417">
    <property type="entry name" value="P-loop_NTPase"/>
</dbReference>
<dbReference type="AlphaFoldDB" id="A0A9D1FGT8"/>
<evidence type="ECO:0000256" key="4">
    <source>
        <dbReference type="ARBA" id="ARBA00022840"/>
    </source>
</evidence>
<dbReference type="PROSITE" id="PS50828">
    <property type="entry name" value="SMR"/>
    <property type="match status" value="1"/>
</dbReference>
<dbReference type="PANTHER" id="PTHR48466:SF2">
    <property type="entry name" value="OS10G0509000 PROTEIN"/>
    <property type="match status" value="1"/>
</dbReference>
<keyword evidence="4 7" id="KW-0067">ATP-binding</keyword>
<feature type="coiled-coil region" evidence="8">
    <location>
        <begin position="529"/>
        <end position="603"/>
    </location>
</feature>
<keyword evidence="1 7" id="KW-0699">rRNA-binding</keyword>
<dbReference type="SUPFAM" id="SSF160443">
    <property type="entry name" value="SMR domain-like"/>
    <property type="match status" value="1"/>
</dbReference>
<sequence>MTDTQADLIKKHAQSLEFDKVLEILANFAVSDLGKQKCLYAPIYNQKAQIEYHLELTSEAKRIYDNAGNFSCFPLEFLCDGAKILETQRLGASDIIDLTKNLRTSRLIKNFLSKEENCPNLKAIAQNLYTNKEFEDKIFSTFDSELNILDSASPELKRLRNAYKSTKDNLKASIGKLLGDADFISHLQDIVWTTREGRTVFQVKATDKNKVSGIVHDVSASSQTYFIEPSALVPINNKIRQIEVEINAEIERILWELTKEFLNIKKELTDVQNIVSELDFIFARAKYSIRTKSTPAQICEQKILEIQAMRHPLLIGNVENIVENDFELGKTYNSLLITGSNTGGKTVALKTAGLLTLMTKAGLHICALGAKIYPFDKVLADISEEQSISQNLSTFGAHIKNISTIIENATENSLVLFDELGAGTDPEEGSALARAILEYLSEKDILCVCTTHLGELKILKYENSKFENASVEFDVETLKPTYKLILGLAGSSNALCIAHNLNLNDEIINNAKDILNKAKSPEGEVFAKIQQTHNELSQKERETEEIRQRTAQIEAEYQEKLKELKAQKKKSLESFKKKYQAQIENARAEIKDTLDIMRKEKSEKIAMRSYSRLAKLESAAREEFMSDEEKLQNKYEALDVANLKIGQNVLIKGLEQVARLESLPDKKGKVLVSVGLMKTKVDIKKLAKTDKKISKALKKVTVSFDDITQSLSNRLDIRGMRAEDAIDFLDKQFDMASLRNLREIIVIHGHGTGALKNAVRNYLKNSPYVAKFRAGEEGEGGDGVSIVDIN</sequence>
<dbReference type="Gene3D" id="3.40.50.300">
    <property type="entry name" value="P-loop containing nucleotide triphosphate hydrolases"/>
    <property type="match status" value="1"/>
</dbReference>
<comment type="subunit">
    <text evidence="7">Homodimer. Binds to stalled ribosomes, contacting rRNA.</text>
</comment>
<dbReference type="HAMAP" id="MF_00092">
    <property type="entry name" value="MutS2"/>
    <property type="match status" value="1"/>
</dbReference>
<evidence type="ECO:0000256" key="3">
    <source>
        <dbReference type="ARBA" id="ARBA00022801"/>
    </source>
</evidence>
<dbReference type="GO" id="GO:0004519">
    <property type="term" value="F:endonuclease activity"/>
    <property type="evidence" value="ECO:0007669"/>
    <property type="project" value="UniProtKB-UniRule"/>
</dbReference>
<dbReference type="InterPro" id="IPR046893">
    <property type="entry name" value="MSSS"/>
</dbReference>
<evidence type="ECO:0000256" key="5">
    <source>
        <dbReference type="ARBA" id="ARBA00022884"/>
    </source>
</evidence>
<reference evidence="10" key="2">
    <citation type="journal article" date="2021" name="PeerJ">
        <title>Extensive microbial diversity within the chicken gut microbiome revealed by metagenomics and culture.</title>
        <authorList>
            <person name="Gilroy R."/>
            <person name="Ravi A."/>
            <person name="Getino M."/>
            <person name="Pursley I."/>
            <person name="Horton D.L."/>
            <person name="Alikhan N.F."/>
            <person name="Baker D."/>
            <person name="Gharbi K."/>
            <person name="Hall N."/>
            <person name="Watson M."/>
            <person name="Adriaenssens E.M."/>
            <person name="Foster-Nyarko E."/>
            <person name="Jarju S."/>
            <person name="Secka A."/>
            <person name="Antonio M."/>
            <person name="Oren A."/>
            <person name="Chaudhuri R.R."/>
            <person name="La Ragione R."/>
            <person name="Hildebrand F."/>
            <person name="Pallen M.J."/>
        </authorList>
    </citation>
    <scope>NUCLEOTIDE SEQUENCE</scope>
    <source>
        <strain evidence="10">CHK152-2871</strain>
    </source>
</reference>
<evidence type="ECO:0000256" key="1">
    <source>
        <dbReference type="ARBA" id="ARBA00022730"/>
    </source>
</evidence>
<dbReference type="GO" id="GO:0140664">
    <property type="term" value="F:ATP-dependent DNA damage sensor activity"/>
    <property type="evidence" value="ECO:0007669"/>
    <property type="project" value="InterPro"/>
</dbReference>
<dbReference type="InterPro" id="IPR000432">
    <property type="entry name" value="DNA_mismatch_repair_MutS_C"/>
</dbReference>
<keyword evidence="7 10" id="KW-0255">Endonuclease</keyword>
<dbReference type="Pfam" id="PF01713">
    <property type="entry name" value="Smr"/>
    <property type="match status" value="1"/>
</dbReference>
<dbReference type="GO" id="GO:0016887">
    <property type="term" value="F:ATP hydrolysis activity"/>
    <property type="evidence" value="ECO:0007669"/>
    <property type="project" value="InterPro"/>
</dbReference>
<protein>
    <recommendedName>
        <fullName evidence="7">Endonuclease MutS2</fullName>
        <ecNumber evidence="7">3.1.-.-</ecNumber>
    </recommendedName>
    <alternativeName>
        <fullName evidence="7">Ribosome-associated protein quality control-upstream factor</fullName>
        <shortName evidence="7">RQC-upstream factor</shortName>
        <shortName evidence="7">RqcU</shortName>
        <ecNumber evidence="7">3.6.4.-</ecNumber>
    </alternativeName>
</protein>
<organism evidence="10 11">
    <name type="scientific">Candidatus Galligastranaerophilus intestinavium</name>
    <dbReference type="NCBI Taxonomy" id="2840836"/>
    <lineage>
        <taxon>Bacteria</taxon>
        <taxon>Candidatus Galligastranaerophilus</taxon>
    </lineage>
</organism>
<dbReference type="EMBL" id="DVJQ01000002">
    <property type="protein sequence ID" value="HIS73444.1"/>
    <property type="molecule type" value="Genomic_DNA"/>
</dbReference>
<evidence type="ECO:0000313" key="10">
    <source>
        <dbReference type="EMBL" id="HIS73444.1"/>
    </source>
</evidence>
<keyword evidence="5 7" id="KW-0694">RNA-binding</keyword>
<dbReference type="PIRSF" id="PIRSF005814">
    <property type="entry name" value="MutS_YshD"/>
    <property type="match status" value="1"/>
</dbReference>
<evidence type="ECO:0000256" key="8">
    <source>
        <dbReference type="SAM" id="Coils"/>
    </source>
</evidence>
<dbReference type="Proteomes" id="UP000886865">
    <property type="component" value="Unassembled WGS sequence"/>
</dbReference>
<feature type="domain" description="Smr" evidence="9">
    <location>
        <begin position="715"/>
        <end position="790"/>
    </location>
</feature>
<name>A0A9D1FGT8_9BACT</name>
<gene>
    <name evidence="7" type="primary">mutS2</name>
    <name evidence="7" type="synonym">rqcU</name>
    <name evidence="10" type="ORF">IAA86_00300</name>
</gene>
<evidence type="ECO:0000259" key="9">
    <source>
        <dbReference type="PROSITE" id="PS50828"/>
    </source>
</evidence>
<dbReference type="Pfam" id="PF00488">
    <property type="entry name" value="MutS_V"/>
    <property type="match status" value="1"/>
</dbReference>
<evidence type="ECO:0000313" key="11">
    <source>
        <dbReference type="Proteomes" id="UP000886865"/>
    </source>
</evidence>
<dbReference type="Pfam" id="PF20297">
    <property type="entry name" value="MSSS"/>
    <property type="match status" value="1"/>
</dbReference>
<dbReference type="InterPro" id="IPR002625">
    <property type="entry name" value="Smr_dom"/>
</dbReference>
<dbReference type="Gene3D" id="3.30.1370.110">
    <property type="match status" value="1"/>
</dbReference>